<evidence type="ECO:0000313" key="5">
    <source>
        <dbReference type="Proteomes" id="UP000604117"/>
    </source>
</evidence>
<sequence>MDTERTEPERDEAAALDAYSRVVTTVAAQILPSVAAVSVRTSRGAGAGSAVTFTDDGFLLTSAHVVEGASGGTATFGDGAEAGFDVVGRDPLSDLAVLRVRNPGARPAPLGDADQLKIGQLVVAVGNPMGLAGSVTAGVVSGLGRSLPAREGRAIRLIDDVIQTDAALNPGNSGGALVNSAGQVIGVNTAVAGYGLGLAVPINRNTRQIIGDLIQDGRVRRAWLGVAGVPVPLPPQVAARTGQRTGLRVVEVVPGSPAGVAGIYLGDILLTAGGQQIQSVQSLQRLMLGPAIGNRLPVTLLRRNAFVDVVAVPAELSTR</sequence>
<comment type="caution">
    <text evidence="4">The sequence shown here is derived from an EMBL/GenBank/DDBJ whole genome shotgun (WGS) entry which is preliminary data.</text>
</comment>
<dbReference type="GO" id="GO:0008233">
    <property type="term" value="F:peptidase activity"/>
    <property type="evidence" value="ECO:0007669"/>
    <property type="project" value="UniProtKB-KW"/>
</dbReference>
<accession>A0ABQ4CW70</accession>
<evidence type="ECO:0000313" key="4">
    <source>
        <dbReference type="EMBL" id="GIF75513.1"/>
    </source>
</evidence>
<keyword evidence="2" id="KW-0378">Hydrolase</keyword>
<keyword evidence="5" id="KW-1185">Reference proteome</keyword>
<dbReference type="Pfam" id="PF13180">
    <property type="entry name" value="PDZ_2"/>
    <property type="match status" value="1"/>
</dbReference>
<dbReference type="EMBL" id="BONE01000044">
    <property type="protein sequence ID" value="GIF75513.1"/>
    <property type="molecule type" value="Genomic_DNA"/>
</dbReference>
<dbReference type="InterPro" id="IPR051201">
    <property type="entry name" value="Chloro_Bact_Ser_Proteases"/>
</dbReference>
<dbReference type="PANTHER" id="PTHR43343">
    <property type="entry name" value="PEPTIDASE S12"/>
    <property type="match status" value="1"/>
</dbReference>
<proteinExistence type="predicted"/>
<dbReference type="Pfam" id="PF13365">
    <property type="entry name" value="Trypsin_2"/>
    <property type="match status" value="1"/>
</dbReference>
<dbReference type="PRINTS" id="PR00834">
    <property type="entry name" value="PROTEASES2C"/>
</dbReference>
<evidence type="ECO:0000256" key="1">
    <source>
        <dbReference type="ARBA" id="ARBA00022670"/>
    </source>
</evidence>
<evidence type="ECO:0000259" key="3">
    <source>
        <dbReference type="PROSITE" id="PS50106"/>
    </source>
</evidence>
<dbReference type="InterPro" id="IPR036034">
    <property type="entry name" value="PDZ_sf"/>
</dbReference>
<dbReference type="Proteomes" id="UP000604117">
    <property type="component" value="Unassembled WGS sequence"/>
</dbReference>
<evidence type="ECO:0000256" key="2">
    <source>
        <dbReference type="ARBA" id="ARBA00022801"/>
    </source>
</evidence>
<dbReference type="InterPro" id="IPR001478">
    <property type="entry name" value="PDZ"/>
</dbReference>
<dbReference type="InterPro" id="IPR001940">
    <property type="entry name" value="Peptidase_S1C"/>
</dbReference>
<name>A0ABQ4CW70_9ACTN</name>
<dbReference type="RefSeq" id="WP_203716374.1">
    <property type="nucleotide sequence ID" value="NZ_BONE01000044.1"/>
</dbReference>
<dbReference type="SUPFAM" id="SSF50156">
    <property type="entry name" value="PDZ domain-like"/>
    <property type="match status" value="1"/>
</dbReference>
<dbReference type="Gene3D" id="2.40.10.120">
    <property type="match status" value="1"/>
</dbReference>
<dbReference type="SMART" id="SM00228">
    <property type="entry name" value="PDZ"/>
    <property type="match status" value="1"/>
</dbReference>
<dbReference type="Gene3D" id="2.30.42.10">
    <property type="match status" value="1"/>
</dbReference>
<dbReference type="SUPFAM" id="SSF50494">
    <property type="entry name" value="Trypsin-like serine proteases"/>
    <property type="match status" value="1"/>
</dbReference>
<dbReference type="InterPro" id="IPR009003">
    <property type="entry name" value="Peptidase_S1_PA"/>
</dbReference>
<dbReference type="PANTHER" id="PTHR43343:SF3">
    <property type="entry name" value="PROTEASE DO-LIKE 8, CHLOROPLASTIC"/>
    <property type="match status" value="1"/>
</dbReference>
<feature type="domain" description="PDZ" evidence="3">
    <location>
        <begin position="199"/>
        <end position="304"/>
    </location>
</feature>
<organism evidence="4 5">
    <name type="scientific">Asanoa siamensis</name>
    <dbReference type="NCBI Taxonomy" id="926357"/>
    <lineage>
        <taxon>Bacteria</taxon>
        <taxon>Bacillati</taxon>
        <taxon>Actinomycetota</taxon>
        <taxon>Actinomycetes</taxon>
        <taxon>Micromonosporales</taxon>
        <taxon>Micromonosporaceae</taxon>
        <taxon>Asanoa</taxon>
    </lineage>
</organism>
<keyword evidence="1 4" id="KW-0645">Protease</keyword>
<dbReference type="GO" id="GO:0006508">
    <property type="term" value="P:proteolysis"/>
    <property type="evidence" value="ECO:0007669"/>
    <property type="project" value="UniProtKB-KW"/>
</dbReference>
<protein>
    <submittedName>
        <fullName evidence="4">Serine protease</fullName>
    </submittedName>
</protein>
<reference evidence="4 5" key="1">
    <citation type="submission" date="2021-01" db="EMBL/GenBank/DDBJ databases">
        <title>Whole genome shotgun sequence of Asanoa siamensis NBRC 107932.</title>
        <authorList>
            <person name="Komaki H."/>
            <person name="Tamura T."/>
        </authorList>
    </citation>
    <scope>NUCLEOTIDE SEQUENCE [LARGE SCALE GENOMIC DNA]</scope>
    <source>
        <strain evidence="4 5">NBRC 107932</strain>
    </source>
</reference>
<dbReference type="PROSITE" id="PS50106">
    <property type="entry name" value="PDZ"/>
    <property type="match status" value="1"/>
</dbReference>
<gene>
    <name evidence="4" type="ORF">Asi02nite_50310</name>
</gene>